<evidence type="ECO:0000313" key="3">
    <source>
        <dbReference type="Proteomes" id="UP001358324"/>
    </source>
</evidence>
<name>A0ABU7WD55_9GAMM</name>
<keyword evidence="1" id="KW-0812">Transmembrane</keyword>
<evidence type="ECO:0000313" key="2">
    <source>
        <dbReference type="EMBL" id="MEF3081912.1"/>
    </source>
</evidence>
<reference evidence="2 3" key="1">
    <citation type="submission" date="2024-01" db="EMBL/GenBank/DDBJ databases">
        <title>Novel species of the genus Luteimonas isolated from rivers.</title>
        <authorList>
            <person name="Lu H."/>
        </authorList>
    </citation>
    <scope>NUCLEOTIDE SEQUENCE [LARGE SCALE GENOMIC DNA]</scope>
    <source>
        <strain evidence="2 3">SMYT11W</strain>
    </source>
</reference>
<feature type="transmembrane region" description="Helical" evidence="1">
    <location>
        <begin position="14"/>
        <end position="34"/>
    </location>
</feature>
<proteinExistence type="predicted"/>
<accession>A0ABU7WD55</accession>
<keyword evidence="1" id="KW-0472">Membrane</keyword>
<dbReference type="Proteomes" id="UP001358324">
    <property type="component" value="Unassembled WGS sequence"/>
</dbReference>
<gene>
    <name evidence="2" type="ORF">V3391_06755</name>
</gene>
<sequence length="207" mass="23289">METVCFSTAETCRLTWNGIAAVGTMLAVFAALLATSMEAVRTRADKDARSTWLRLELIHPLRDWKIGLAGLERRIEKSQFVLVQRAISKENGRLNPLEVPPSISASVNLLHELGPSGVPLAAAVFRAREFARTSWMIDMALRDYFDSDDQTERDALANEVRDFLPEIVELRALVRSAFAELDSPFGRKHPAPVFQRAWDALKRILKK</sequence>
<organism evidence="2 3">
    <name type="scientific">Luteimonas flava</name>
    <dbReference type="NCBI Taxonomy" id="3115822"/>
    <lineage>
        <taxon>Bacteria</taxon>
        <taxon>Pseudomonadati</taxon>
        <taxon>Pseudomonadota</taxon>
        <taxon>Gammaproteobacteria</taxon>
        <taxon>Lysobacterales</taxon>
        <taxon>Lysobacteraceae</taxon>
        <taxon>Luteimonas</taxon>
    </lineage>
</organism>
<protein>
    <submittedName>
        <fullName evidence="2">Uncharacterized protein</fullName>
    </submittedName>
</protein>
<dbReference type="EMBL" id="JAZHBM010000001">
    <property type="protein sequence ID" value="MEF3081912.1"/>
    <property type="molecule type" value="Genomic_DNA"/>
</dbReference>
<keyword evidence="1" id="KW-1133">Transmembrane helix</keyword>
<comment type="caution">
    <text evidence="2">The sequence shown here is derived from an EMBL/GenBank/DDBJ whole genome shotgun (WGS) entry which is preliminary data.</text>
</comment>
<evidence type="ECO:0000256" key="1">
    <source>
        <dbReference type="SAM" id="Phobius"/>
    </source>
</evidence>
<keyword evidence="3" id="KW-1185">Reference proteome</keyword>
<dbReference type="RefSeq" id="WP_332077626.1">
    <property type="nucleotide sequence ID" value="NZ_JAZHBM010000001.1"/>
</dbReference>